<dbReference type="Pfam" id="PF20696">
    <property type="entry name" value="UbiD_C"/>
    <property type="match status" value="1"/>
</dbReference>
<evidence type="ECO:0000256" key="1">
    <source>
        <dbReference type="ARBA" id="ARBA00010021"/>
    </source>
</evidence>
<comment type="similarity">
    <text evidence="1">Belongs to the UbiD family.</text>
</comment>
<reference evidence="5" key="1">
    <citation type="submission" date="2020-07" db="EMBL/GenBank/DDBJ databases">
        <authorList>
            <person name="Pettersson B.M.F."/>
            <person name="Behra P.R.K."/>
            <person name="Ramesh M."/>
            <person name="Das S."/>
            <person name="Dasgupta S."/>
            <person name="Kirsebom L.A."/>
        </authorList>
    </citation>
    <scope>NUCLEOTIDE SEQUENCE</scope>
    <source>
        <strain evidence="5">DSM 44615</strain>
    </source>
</reference>
<organism evidence="5 6">
    <name type="scientific">[Mycobacterium] manitobense</name>
    <dbReference type="NCBI Taxonomy" id="190147"/>
    <lineage>
        <taxon>Bacteria</taxon>
        <taxon>Bacillati</taxon>
        <taxon>Actinomycetota</taxon>
        <taxon>Actinomycetes</taxon>
        <taxon>Mycobacteriales</taxon>
        <taxon>Mycobacteriaceae</taxon>
        <taxon>Mycolicibacterium</taxon>
    </lineage>
</organism>
<comment type="caution">
    <text evidence="5">The sequence shown here is derived from an EMBL/GenBank/DDBJ whole genome shotgun (WGS) entry which is preliminary data.</text>
</comment>
<dbReference type="EMBL" id="JACKSJ010000117">
    <property type="protein sequence ID" value="MCV7171245.1"/>
    <property type="molecule type" value="Genomic_DNA"/>
</dbReference>
<dbReference type="AlphaFoldDB" id="A0A9X2YN62"/>
<dbReference type="InterPro" id="IPR002830">
    <property type="entry name" value="UbiD"/>
</dbReference>
<dbReference type="Gene3D" id="3.40.1670.10">
    <property type="entry name" value="UbiD C-terminal domain-like"/>
    <property type="match status" value="1"/>
</dbReference>
<dbReference type="InterPro" id="IPR049383">
    <property type="entry name" value="UbiD-like_N"/>
</dbReference>
<protein>
    <submittedName>
        <fullName evidence="5">UbiD family decarboxylase</fullName>
    </submittedName>
</protein>
<evidence type="ECO:0000259" key="4">
    <source>
        <dbReference type="Pfam" id="PF20696"/>
    </source>
</evidence>
<dbReference type="Pfam" id="PF01977">
    <property type="entry name" value="UbiD"/>
    <property type="match status" value="1"/>
</dbReference>
<proteinExistence type="inferred from homology"/>
<dbReference type="NCBIfam" id="TIGR00148">
    <property type="entry name" value="UbiD family decarboxylase"/>
    <property type="match status" value="1"/>
</dbReference>
<dbReference type="SUPFAM" id="SSF143968">
    <property type="entry name" value="UbiD C-terminal domain-like"/>
    <property type="match status" value="1"/>
</dbReference>
<feature type="domain" description="3-octaprenyl-4-hydroxybenzoate carboxy-lyase-like N-terminal" evidence="3">
    <location>
        <begin position="10"/>
        <end position="86"/>
    </location>
</feature>
<dbReference type="RefSeq" id="WP_264013421.1">
    <property type="nucleotide sequence ID" value="NZ_JACKSJ010000117.1"/>
</dbReference>
<dbReference type="InterPro" id="IPR048304">
    <property type="entry name" value="UbiD_Rift_dom"/>
</dbReference>
<evidence type="ECO:0000313" key="5">
    <source>
        <dbReference type="EMBL" id="MCV7171245.1"/>
    </source>
</evidence>
<evidence type="ECO:0000259" key="3">
    <source>
        <dbReference type="Pfam" id="PF20695"/>
    </source>
</evidence>
<dbReference type="GO" id="GO:0016831">
    <property type="term" value="F:carboxy-lyase activity"/>
    <property type="evidence" value="ECO:0007669"/>
    <property type="project" value="InterPro"/>
</dbReference>
<dbReference type="GO" id="GO:0005737">
    <property type="term" value="C:cytoplasm"/>
    <property type="evidence" value="ECO:0007669"/>
    <property type="project" value="TreeGrafter"/>
</dbReference>
<gene>
    <name evidence="5" type="ORF">H7I41_15120</name>
</gene>
<evidence type="ECO:0000313" key="6">
    <source>
        <dbReference type="Proteomes" id="UP001140293"/>
    </source>
</evidence>
<dbReference type="PANTHER" id="PTHR30108:SF21">
    <property type="entry name" value="4-HYDROXYBENZOATE DECARBOXYLASE"/>
    <property type="match status" value="1"/>
</dbReference>
<evidence type="ECO:0000259" key="2">
    <source>
        <dbReference type="Pfam" id="PF01977"/>
    </source>
</evidence>
<dbReference type="Proteomes" id="UP001140293">
    <property type="component" value="Unassembled WGS sequence"/>
</dbReference>
<keyword evidence="6" id="KW-1185">Reference proteome</keyword>
<feature type="domain" description="3-octaprenyl-4-hydroxybenzoate carboxy-lyase-like C-terminal" evidence="4">
    <location>
        <begin position="309"/>
        <end position="429"/>
    </location>
</feature>
<dbReference type="PANTHER" id="PTHR30108">
    <property type="entry name" value="3-OCTAPRENYL-4-HYDROXYBENZOATE CARBOXY-LYASE-RELATED"/>
    <property type="match status" value="1"/>
</dbReference>
<reference evidence="5" key="2">
    <citation type="journal article" date="2022" name="BMC Genomics">
        <title>Comparative genome analysis of mycobacteria focusing on tRNA and non-coding RNA.</title>
        <authorList>
            <person name="Behra P.R.K."/>
            <person name="Pettersson B.M.F."/>
            <person name="Ramesh M."/>
            <person name="Das S."/>
            <person name="Dasgupta S."/>
            <person name="Kirsebom L.A."/>
        </authorList>
    </citation>
    <scope>NUCLEOTIDE SEQUENCE</scope>
    <source>
        <strain evidence="5">DSM 44615</strain>
    </source>
</reference>
<feature type="domain" description="3-octaprenyl-4-hydroxybenzoate carboxy-lyase-like Rift-related" evidence="2">
    <location>
        <begin position="98"/>
        <end position="296"/>
    </location>
</feature>
<dbReference type="Pfam" id="PF20695">
    <property type="entry name" value="UbiD_N"/>
    <property type="match status" value="1"/>
</dbReference>
<accession>A0A9X2YN62</accession>
<dbReference type="SUPFAM" id="SSF50475">
    <property type="entry name" value="FMN-binding split barrel"/>
    <property type="match status" value="1"/>
</dbReference>
<name>A0A9X2YN62_9MYCO</name>
<sequence>MPFQDFREFLDALRSRGELIDVTRPVALELEVAKAMRKSASVNGPAVVFRDNGTRFPLVGGVYNSRAKALIAYGCDEDAVMAHITEGLGRRIPPVFVEDAPVHENVILGDDIDLTTLPVPRYSPDDGGPYITPGIVVSRDPDTGVPDIGHYRFEVIDSRTLSFLAMPNHRFGKHIAKAVARGDKTFRAALVIGVDPMLAYTGPIQVPDDTNDFEVAGGLRGAAVELVRCRTIDLEVPARAEFVIEFEVDFTQTVFEGPLGEYTGYYTPGSMKPIARPLALTHRNDPYFQALLTGKPTTENHVLKQLAFEASFLKSMRTTFPTIERVAIPPSGGVNFRVVMAMRPRFTGEARNAILTAMGSNVRPKTVIVVDPDIDVQDPGEVEWAIAFRSQPARDVIIVDGLPGGPLDPTLDESLEPDRRTGSALGIDATYPYGTVVKIAGDACGPSLAEHGAEFVGHFTEVADVPGWRDYDFPELAP</sequence>
<dbReference type="InterPro" id="IPR049381">
    <property type="entry name" value="UbiD-like_C"/>
</dbReference>